<evidence type="ECO:0000259" key="8">
    <source>
        <dbReference type="Pfam" id="PF00764"/>
    </source>
</evidence>
<protein>
    <recommendedName>
        <fullName evidence="2">argininosuccinate synthase</fullName>
        <ecNumber evidence="2">6.3.4.5</ecNumber>
    </recommendedName>
</protein>
<dbReference type="SUPFAM" id="SSF52402">
    <property type="entry name" value="Adenine nucleotide alpha hydrolases-like"/>
    <property type="match status" value="1"/>
</dbReference>
<comment type="pathway">
    <text evidence="1">Amino-acid biosynthesis; L-arginine biosynthesis; L-arginine from L-ornithine and carbamoyl phosphate: step 2/3.</text>
</comment>
<evidence type="ECO:0000256" key="5">
    <source>
        <dbReference type="ARBA" id="ARBA00022605"/>
    </source>
</evidence>
<evidence type="ECO:0000313" key="10">
    <source>
        <dbReference type="EMBL" id="RON31358.1"/>
    </source>
</evidence>
<dbReference type="PANTHER" id="PTHR11587:SF2">
    <property type="entry name" value="ARGININOSUCCINATE SYNTHASE"/>
    <property type="match status" value="1"/>
</dbReference>
<evidence type="ECO:0000259" key="9">
    <source>
        <dbReference type="Pfam" id="PF20979"/>
    </source>
</evidence>
<keyword evidence="7" id="KW-0067">ATP-binding</keyword>
<dbReference type="InterPro" id="IPR014729">
    <property type="entry name" value="Rossmann-like_a/b/a_fold"/>
</dbReference>
<dbReference type="SUPFAM" id="SSF69864">
    <property type="entry name" value="Argininosuccinate synthetase, C-terminal domain"/>
    <property type="match status" value="1"/>
</dbReference>
<dbReference type="GO" id="GO:0005524">
    <property type="term" value="F:ATP binding"/>
    <property type="evidence" value="ECO:0007669"/>
    <property type="project" value="UniProtKB-KW"/>
</dbReference>
<dbReference type="EMBL" id="MOBL01000019">
    <property type="protein sequence ID" value="RON31358.1"/>
    <property type="molecule type" value="Genomic_DNA"/>
</dbReference>
<evidence type="ECO:0000256" key="1">
    <source>
        <dbReference type="ARBA" id="ARBA00004967"/>
    </source>
</evidence>
<keyword evidence="4" id="KW-0436">Ligase</keyword>
<feature type="domain" description="Arginosuccinate synthase-like N-terminal" evidence="8">
    <location>
        <begin position="13"/>
        <end position="153"/>
    </location>
</feature>
<organism evidence="10 11">
    <name type="scientific">Pseudomonas frederiksbergensis</name>
    <dbReference type="NCBI Taxonomy" id="104087"/>
    <lineage>
        <taxon>Bacteria</taxon>
        <taxon>Pseudomonadati</taxon>
        <taxon>Pseudomonadota</taxon>
        <taxon>Gammaproteobacteria</taxon>
        <taxon>Pseudomonadales</taxon>
        <taxon>Pseudomonadaceae</taxon>
        <taxon>Pseudomonas</taxon>
    </lineage>
</organism>
<dbReference type="PANTHER" id="PTHR11587">
    <property type="entry name" value="ARGININOSUCCINATE SYNTHASE"/>
    <property type="match status" value="1"/>
</dbReference>
<keyword evidence="3" id="KW-0055">Arginine biosynthesis</keyword>
<comment type="caution">
    <text evidence="10">The sequence shown here is derived from an EMBL/GenBank/DDBJ whole genome shotgun (WGS) entry which is preliminary data.</text>
</comment>
<evidence type="ECO:0000256" key="6">
    <source>
        <dbReference type="ARBA" id="ARBA00022741"/>
    </source>
</evidence>
<dbReference type="GO" id="GO:0000050">
    <property type="term" value="P:urea cycle"/>
    <property type="evidence" value="ECO:0007669"/>
    <property type="project" value="TreeGrafter"/>
</dbReference>
<dbReference type="Gene3D" id="3.40.50.620">
    <property type="entry name" value="HUPs"/>
    <property type="match status" value="1"/>
</dbReference>
<sequence>MKISELKNRKVGVCSSGGLVSLFISQLLENEQIDFEQFIVDIGQPNEEAHQFCTRNIDLLNAAHVVDLKEDMATECLNAVRAQAHYDGGYWNTTGIARAVTVKGLVAALGAKGCNVLAHGAVHGGNDEFRFTYYLNMFAPQIMPYSPWQDSATAERFKTRSDMGRAVIDKNEQLLRDKAAHSIDANLGGVSHESVELESIANSPDSVQPIMGVRPEQAPEQVERCTIRFEKGYPVEINDKVLSHYEAVAMANEIAGRNGVVIKAVLENRMNGTKGRGTYESPGLDLIATALKSLYQATVDKDSWEVLRFSSTFIARQTYAGRLYDPATQAAFKAVNELVQWADGYVDVKLYKGSYLVDRVYNYSRNRFTAQQYRFAHGGQRWITENILESA</sequence>
<evidence type="ECO:0000313" key="11">
    <source>
        <dbReference type="Proteomes" id="UP000283260"/>
    </source>
</evidence>
<name>A0A423J0W4_9PSED</name>
<keyword evidence="6" id="KW-0547">Nucleotide-binding</keyword>
<dbReference type="InterPro" id="IPR001518">
    <property type="entry name" value="Arginosuc_synth"/>
</dbReference>
<accession>A0A423J0W4</accession>
<gene>
    <name evidence="10" type="ORF">BK661_18030</name>
</gene>
<dbReference type="InterPro" id="IPR048268">
    <property type="entry name" value="Arginosuc_syn_C"/>
</dbReference>
<keyword evidence="5" id="KW-0028">Amino-acid biosynthesis</keyword>
<dbReference type="Gene3D" id="3.90.1260.10">
    <property type="entry name" value="Argininosuccinate synthetase, chain A, domain 2"/>
    <property type="match status" value="1"/>
</dbReference>
<dbReference type="Proteomes" id="UP000283260">
    <property type="component" value="Unassembled WGS sequence"/>
</dbReference>
<reference evidence="10 11" key="1">
    <citation type="submission" date="2016-10" db="EMBL/GenBank/DDBJ databases">
        <title>Comparative genome analysis of multiple Pseudomonas spp. focuses on biocontrol and plant growth promoting traits.</title>
        <authorList>
            <person name="Tao X.-Y."/>
            <person name="Taylor C.G."/>
        </authorList>
    </citation>
    <scope>NUCLEOTIDE SEQUENCE [LARGE SCALE GENOMIC DNA]</scope>
    <source>
        <strain evidence="10 11">94G2</strain>
    </source>
</reference>
<dbReference type="EC" id="6.3.4.5" evidence="2"/>
<dbReference type="GO" id="GO:0005737">
    <property type="term" value="C:cytoplasm"/>
    <property type="evidence" value="ECO:0007669"/>
    <property type="project" value="TreeGrafter"/>
</dbReference>
<dbReference type="Pfam" id="PF20979">
    <property type="entry name" value="Arginosuc_syn_C"/>
    <property type="match status" value="1"/>
</dbReference>
<dbReference type="InterPro" id="IPR024074">
    <property type="entry name" value="AS_cat/multimer_dom_body"/>
</dbReference>
<proteinExistence type="predicted"/>
<dbReference type="GO" id="GO:0004055">
    <property type="term" value="F:argininosuccinate synthase activity"/>
    <property type="evidence" value="ECO:0007669"/>
    <property type="project" value="UniProtKB-EC"/>
</dbReference>
<dbReference type="Pfam" id="PF00764">
    <property type="entry name" value="Arginosuc_synth"/>
    <property type="match status" value="1"/>
</dbReference>
<dbReference type="GO" id="GO:0006526">
    <property type="term" value="P:L-arginine biosynthetic process"/>
    <property type="evidence" value="ECO:0007669"/>
    <property type="project" value="UniProtKB-UniPathway"/>
</dbReference>
<dbReference type="RefSeq" id="WP_123498798.1">
    <property type="nucleotide sequence ID" value="NZ_MOBL01000019.1"/>
</dbReference>
<evidence type="ECO:0000256" key="4">
    <source>
        <dbReference type="ARBA" id="ARBA00022598"/>
    </source>
</evidence>
<dbReference type="InterPro" id="IPR048267">
    <property type="entry name" value="Arginosuc_syn_N"/>
</dbReference>
<dbReference type="AlphaFoldDB" id="A0A423J0W4"/>
<evidence type="ECO:0000256" key="3">
    <source>
        <dbReference type="ARBA" id="ARBA00022571"/>
    </source>
</evidence>
<dbReference type="GO" id="GO:0000053">
    <property type="term" value="P:argininosuccinate metabolic process"/>
    <property type="evidence" value="ECO:0007669"/>
    <property type="project" value="TreeGrafter"/>
</dbReference>
<evidence type="ECO:0000256" key="2">
    <source>
        <dbReference type="ARBA" id="ARBA00012286"/>
    </source>
</evidence>
<evidence type="ECO:0000256" key="7">
    <source>
        <dbReference type="ARBA" id="ARBA00022840"/>
    </source>
</evidence>
<feature type="domain" description="Arginosuccinate synthase C-terminal" evidence="9">
    <location>
        <begin position="181"/>
        <end position="357"/>
    </location>
</feature>
<dbReference type="UniPathway" id="UPA00068">
    <property type="reaction ID" value="UER00113"/>
</dbReference>